<dbReference type="Proteomes" id="UP001497444">
    <property type="component" value="Chromosome 17"/>
</dbReference>
<evidence type="ECO:0000313" key="2">
    <source>
        <dbReference type="EMBL" id="CAK9264719.1"/>
    </source>
</evidence>
<sequence>MEQQRGKRGAAEIGDMDITVAAVLLSPSGTNKDAHLDQEADSQEVAASVILQEHGLGTDVSQDAIGGMIFIILYLSWIAVLPFFMSQTDGVQSQSQWAYLKPRGLSSTKLMM</sequence>
<organism evidence="2 3">
    <name type="scientific">Sphagnum jensenii</name>
    <dbReference type="NCBI Taxonomy" id="128206"/>
    <lineage>
        <taxon>Eukaryota</taxon>
        <taxon>Viridiplantae</taxon>
        <taxon>Streptophyta</taxon>
        <taxon>Embryophyta</taxon>
        <taxon>Bryophyta</taxon>
        <taxon>Sphagnophytina</taxon>
        <taxon>Sphagnopsida</taxon>
        <taxon>Sphagnales</taxon>
        <taxon>Sphagnaceae</taxon>
        <taxon>Sphagnum</taxon>
    </lineage>
</organism>
<keyword evidence="3" id="KW-1185">Reference proteome</keyword>
<keyword evidence="1" id="KW-0472">Membrane</keyword>
<gene>
    <name evidence="2" type="ORF">CSSPJE1EN1_LOCUS10197</name>
</gene>
<evidence type="ECO:0000313" key="3">
    <source>
        <dbReference type="Proteomes" id="UP001497444"/>
    </source>
</evidence>
<keyword evidence="1" id="KW-1133">Transmembrane helix</keyword>
<dbReference type="EMBL" id="OZ020112">
    <property type="protein sequence ID" value="CAK9264719.1"/>
    <property type="molecule type" value="Genomic_DNA"/>
</dbReference>
<feature type="transmembrane region" description="Helical" evidence="1">
    <location>
        <begin position="64"/>
        <end position="85"/>
    </location>
</feature>
<protein>
    <submittedName>
        <fullName evidence="2">Uncharacterized protein</fullName>
    </submittedName>
</protein>
<evidence type="ECO:0000256" key="1">
    <source>
        <dbReference type="SAM" id="Phobius"/>
    </source>
</evidence>
<accession>A0ABP0WE36</accession>
<name>A0ABP0WE36_9BRYO</name>
<reference evidence="2" key="1">
    <citation type="submission" date="2024-02" db="EMBL/GenBank/DDBJ databases">
        <authorList>
            <consortium name="ELIXIR-Norway"/>
            <consortium name="Elixir Norway"/>
        </authorList>
    </citation>
    <scope>NUCLEOTIDE SEQUENCE</scope>
</reference>
<keyword evidence="1" id="KW-0812">Transmembrane</keyword>
<proteinExistence type="predicted"/>